<accession>A0A518JU34</accession>
<dbReference type="EMBL" id="CP036348">
    <property type="protein sequence ID" value="QDV69064.1"/>
    <property type="molecule type" value="Genomic_DNA"/>
</dbReference>
<sequence length="176" mass="20145">MRTSKFTIFIRTTVIVFIIYMMLAWAWNSMTNTNFWKPSEMAISAVLTVLLFGGFAWAITNFGMGLIYGRSQQYDAYRRGGGDPYFDSLPWPLNPDSRQVRETGMAEPRTSFVPPASWKFQCPVCGARQPTRICVCWNCDYGSNGDSSEYFQKFGNSKPPEISEQDWAEIRSRHDA</sequence>
<gene>
    <name evidence="3" type="ORF">Poly24_27780</name>
</gene>
<feature type="transmembrane region" description="Helical" evidence="2">
    <location>
        <begin position="42"/>
        <end position="69"/>
    </location>
</feature>
<name>A0A518JU34_9BACT</name>
<proteinExistence type="predicted"/>
<reference evidence="3 4" key="1">
    <citation type="submission" date="2019-02" db="EMBL/GenBank/DDBJ databases">
        <title>Deep-cultivation of Planctomycetes and their phenomic and genomic characterization uncovers novel biology.</title>
        <authorList>
            <person name="Wiegand S."/>
            <person name="Jogler M."/>
            <person name="Boedeker C."/>
            <person name="Pinto D."/>
            <person name="Vollmers J."/>
            <person name="Rivas-Marin E."/>
            <person name="Kohn T."/>
            <person name="Peeters S.H."/>
            <person name="Heuer A."/>
            <person name="Rast P."/>
            <person name="Oberbeckmann S."/>
            <person name="Bunk B."/>
            <person name="Jeske O."/>
            <person name="Meyerdierks A."/>
            <person name="Storesund J.E."/>
            <person name="Kallscheuer N."/>
            <person name="Luecker S."/>
            <person name="Lage O.M."/>
            <person name="Pohl T."/>
            <person name="Merkel B.J."/>
            <person name="Hornburger P."/>
            <person name="Mueller R.-W."/>
            <person name="Bruemmer F."/>
            <person name="Labrenz M."/>
            <person name="Spormann A.M."/>
            <person name="Op den Camp H."/>
            <person name="Overmann J."/>
            <person name="Amann R."/>
            <person name="Jetten M.S.M."/>
            <person name="Mascher T."/>
            <person name="Medema M.H."/>
            <person name="Devos D.P."/>
            <person name="Kaster A.-K."/>
            <person name="Ovreas L."/>
            <person name="Rohde M."/>
            <person name="Galperin M.Y."/>
            <person name="Jogler C."/>
        </authorList>
    </citation>
    <scope>NUCLEOTIDE SEQUENCE [LARGE SCALE GENOMIC DNA]</scope>
    <source>
        <strain evidence="3 4">Poly24</strain>
    </source>
</reference>
<dbReference type="Proteomes" id="UP000315082">
    <property type="component" value="Chromosome"/>
</dbReference>
<keyword evidence="2" id="KW-0472">Membrane</keyword>
<protein>
    <submittedName>
        <fullName evidence="3">Uncharacterized protein</fullName>
    </submittedName>
</protein>
<organism evidence="3 4">
    <name type="scientific">Rosistilla carotiformis</name>
    <dbReference type="NCBI Taxonomy" id="2528017"/>
    <lineage>
        <taxon>Bacteria</taxon>
        <taxon>Pseudomonadati</taxon>
        <taxon>Planctomycetota</taxon>
        <taxon>Planctomycetia</taxon>
        <taxon>Pirellulales</taxon>
        <taxon>Pirellulaceae</taxon>
        <taxon>Rosistilla</taxon>
    </lineage>
</organism>
<keyword evidence="2" id="KW-1133">Transmembrane helix</keyword>
<keyword evidence="4" id="KW-1185">Reference proteome</keyword>
<evidence type="ECO:0000256" key="1">
    <source>
        <dbReference type="SAM" id="MobiDB-lite"/>
    </source>
</evidence>
<dbReference type="OrthoDB" id="270841at2"/>
<keyword evidence="2" id="KW-0812">Transmembrane</keyword>
<evidence type="ECO:0000313" key="3">
    <source>
        <dbReference type="EMBL" id="QDV69064.1"/>
    </source>
</evidence>
<dbReference type="RefSeq" id="WP_145095941.1">
    <property type="nucleotide sequence ID" value="NZ_CP036348.1"/>
</dbReference>
<dbReference type="AlphaFoldDB" id="A0A518JU34"/>
<evidence type="ECO:0000256" key="2">
    <source>
        <dbReference type="SAM" id="Phobius"/>
    </source>
</evidence>
<evidence type="ECO:0000313" key="4">
    <source>
        <dbReference type="Proteomes" id="UP000315082"/>
    </source>
</evidence>
<feature type="transmembrane region" description="Helical" evidence="2">
    <location>
        <begin position="7"/>
        <end position="27"/>
    </location>
</feature>
<feature type="region of interest" description="Disordered" evidence="1">
    <location>
        <begin position="152"/>
        <end position="176"/>
    </location>
</feature>
<dbReference type="KEGG" id="rcf:Poly24_27780"/>